<comment type="caution">
    <text evidence="3">The sequence shown here is derived from an EMBL/GenBank/DDBJ whole genome shotgun (WGS) entry which is preliminary data.</text>
</comment>
<dbReference type="SUPFAM" id="SSF159594">
    <property type="entry name" value="XCC0632-like"/>
    <property type="match status" value="1"/>
</dbReference>
<dbReference type="PROSITE" id="PS51257">
    <property type="entry name" value="PROKAR_LIPOPROTEIN"/>
    <property type="match status" value="1"/>
</dbReference>
<evidence type="ECO:0000259" key="2">
    <source>
        <dbReference type="Pfam" id="PF03886"/>
    </source>
</evidence>
<feature type="chain" id="PRO_5019809996" evidence="1">
    <location>
        <begin position="19"/>
        <end position="196"/>
    </location>
</feature>
<keyword evidence="1" id="KW-0732">Signal</keyword>
<dbReference type="EMBL" id="RBZV01000018">
    <property type="protein sequence ID" value="RKP43609.1"/>
    <property type="molecule type" value="Genomic_DNA"/>
</dbReference>
<organism evidence="3 4">
    <name type="scientific">Trinickia fusca</name>
    <dbReference type="NCBI Taxonomy" id="2419777"/>
    <lineage>
        <taxon>Bacteria</taxon>
        <taxon>Pseudomonadati</taxon>
        <taxon>Pseudomonadota</taxon>
        <taxon>Betaproteobacteria</taxon>
        <taxon>Burkholderiales</taxon>
        <taxon>Burkholderiaceae</taxon>
        <taxon>Trinickia</taxon>
    </lineage>
</organism>
<feature type="signal peptide" evidence="1">
    <location>
        <begin position="1"/>
        <end position="18"/>
    </location>
</feature>
<dbReference type="Gene3D" id="3.40.50.10610">
    <property type="entry name" value="ABC-type transport auxiliary lipoprotein component"/>
    <property type="match status" value="1"/>
</dbReference>
<evidence type="ECO:0000313" key="4">
    <source>
        <dbReference type="Proteomes" id="UP000280434"/>
    </source>
</evidence>
<evidence type="ECO:0000313" key="3">
    <source>
        <dbReference type="EMBL" id="RKP43609.1"/>
    </source>
</evidence>
<dbReference type="Proteomes" id="UP000280434">
    <property type="component" value="Unassembled WGS sequence"/>
</dbReference>
<protein>
    <submittedName>
        <fullName evidence="3">Membrane integrity-associated transporter subunit PqiC</fullName>
    </submittedName>
</protein>
<dbReference type="AlphaFoldDB" id="A0A494X6J9"/>
<evidence type="ECO:0000256" key="1">
    <source>
        <dbReference type="SAM" id="SignalP"/>
    </source>
</evidence>
<reference evidence="3 4" key="1">
    <citation type="submission" date="2018-10" db="EMBL/GenBank/DDBJ databases">
        <title>Paraburkholderia sp. 7MK8-2, isolated from soil.</title>
        <authorList>
            <person name="Gao Z.-H."/>
            <person name="Qiu L.-H."/>
        </authorList>
    </citation>
    <scope>NUCLEOTIDE SEQUENCE [LARGE SCALE GENOMIC DNA]</scope>
    <source>
        <strain evidence="3 4">7MK8-2</strain>
    </source>
</reference>
<proteinExistence type="predicted"/>
<accession>A0A494X6J9</accession>
<dbReference type="OrthoDB" id="1494661at2"/>
<feature type="domain" description="ABC-type transport auxiliary lipoprotein component" evidence="2">
    <location>
        <begin position="29"/>
        <end position="186"/>
    </location>
</feature>
<sequence>MKHALSFLTLILAAGALGGCGSSPVARFYTLKPDATLTSGESSMPLHVVVNPVTIPDLVDRPQIVTRVAGNRVSLDEFDRWAEPLKSDIARVIAADLGALLGSEHVSVFDTGADVPPVWRVRVDVMRFDSAPGDAVTVEAQWTVWSPKKSAPVTGRSLEHESVQGQGYDALVAAHDRALAAVSRDIESAIRTSLAQ</sequence>
<dbReference type="InterPro" id="IPR005586">
    <property type="entry name" value="ABC_trans_aux"/>
</dbReference>
<keyword evidence="4" id="KW-1185">Reference proteome</keyword>
<name>A0A494X6J9_9BURK</name>
<dbReference type="Pfam" id="PF03886">
    <property type="entry name" value="ABC_trans_aux"/>
    <property type="match status" value="1"/>
</dbReference>
<gene>
    <name evidence="3" type="ORF">D7S89_25575</name>
</gene>
<dbReference type="RefSeq" id="WP_121281662.1">
    <property type="nucleotide sequence ID" value="NZ_RBZV01000018.1"/>
</dbReference>